<dbReference type="RefSeq" id="WP_279581737.1">
    <property type="nucleotide sequence ID" value="NZ_BAAANY010000043.1"/>
</dbReference>
<dbReference type="EMBL" id="BAAANY010000043">
    <property type="protein sequence ID" value="GAA1719865.1"/>
    <property type="molecule type" value="Genomic_DNA"/>
</dbReference>
<reference evidence="1 2" key="1">
    <citation type="journal article" date="2019" name="Int. J. Syst. Evol. Microbiol.">
        <title>The Global Catalogue of Microorganisms (GCM) 10K type strain sequencing project: providing services to taxonomists for standard genome sequencing and annotation.</title>
        <authorList>
            <consortium name="The Broad Institute Genomics Platform"/>
            <consortium name="The Broad Institute Genome Sequencing Center for Infectious Disease"/>
            <person name="Wu L."/>
            <person name="Ma J."/>
        </authorList>
    </citation>
    <scope>NUCLEOTIDE SEQUENCE [LARGE SCALE GENOMIC DNA]</scope>
    <source>
        <strain evidence="1 2">JCM 14718</strain>
    </source>
</reference>
<gene>
    <name evidence="1" type="ORF">GCM10009765_80260</name>
</gene>
<organism evidence="1 2">
    <name type="scientific">Fodinicola feengrottensis</name>
    <dbReference type="NCBI Taxonomy" id="435914"/>
    <lineage>
        <taxon>Bacteria</taxon>
        <taxon>Bacillati</taxon>
        <taxon>Actinomycetota</taxon>
        <taxon>Actinomycetes</taxon>
        <taxon>Mycobacteriales</taxon>
        <taxon>Fodinicola</taxon>
    </lineage>
</organism>
<comment type="caution">
    <text evidence="1">The sequence shown here is derived from an EMBL/GenBank/DDBJ whole genome shotgun (WGS) entry which is preliminary data.</text>
</comment>
<protein>
    <recommendedName>
        <fullName evidence="3">Pyridoxamine 5'-phosphate oxidase putative domain-containing protein</fullName>
    </recommendedName>
</protein>
<dbReference type="Proteomes" id="UP001500618">
    <property type="component" value="Unassembled WGS sequence"/>
</dbReference>
<evidence type="ECO:0000313" key="2">
    <source>
        <dbReference type="Proteomes" id="UP001500618"/>
    </source>
</evidence>
<sequence length="122" mass="13226">MKRVEAAAGKIDPSAIDRVLAANRYLVLGTADENGVPWVTPVFFAPLDPNHVLWVTANQVVLIDRDESQVDIPDLDLVLPHNAAGLDDGAYDMAVQASAAWGAAVYWDNEYAVERLAVIRAV</sequence>
<keyword evidence="2" id="KW-1185">Reference proteome</keyword>
<dbReference type="SUPFAM" id="SSF50475">
    <property type="entry name" value="FMN-binding split barrel"/>
    <property type="match status" value="1"/>
</dbReference>
<accession>A0ABN2J810</accession>
<name>A0ABN2J810_9ACTN</name>
<dbReference type="Gene3D" id="2.30.110.10">
    <property type="entry name" value="Electron Transport, Fmn-binding Protein, Chain A"/>
    <property type="match status" value="1"/>
</dbReference>
<evidence type="ECO:0000313" key="1">
    <source>
        <dbReference type="EMBL" id="GAA1719865.1"/>
    </source>
</evidence>
<dbReference type="InterPro" id="IPR012349">
    <property type="entry name" value="Split_barrel_FMN-bd"/>
</dbReference>
<evidence type="ECO:0008006" key="3">
    <source>
        <dbReference type="Google" id="ProtNLM"/>
    </source>
</evidence>
<proteinExistence type="predicted"/>